<sequence length="113" mass="12809">MPENSARHEDVEVVDLPDRSRFELRVSGEPAGRADYRQEPGRLVLTHTEVSDAYEGQGLGSRLAREALETARDRGLRVTPLCPYIARYIRRHREYADLVDDAHLADVDAPQPE</sequence>
<dbReference type="EMBL" id="JAVREQ010000010">
    <property type="protein sequence ID" value="MDT0379789.1"/>
    <property type="molecule type" value="Genomic_DNA"/>
</dbReference>
<accession>A0ABU2NSQ6</accession>
<dbReference type="CDD" id="cd04301">
    <property type="entry name" value="NAT_SF"/>
    <property type="match status" value="1"/>
</dbReference>
<dbReference type="Proteomes" id="UP001183414">
    <property type="component" value="Unassembled WGS sequence"/>
</dbReference>
<evidence type="ECO:0000259" key="2">
    <source>
        <dbReference type="PROSITE" id="PS51729"/>
    </source>
</evidence>
<keyword evidence="3" id="KW-0012">Acyltransferase</keyword>
<evidence type="ECO:0000313" key="3">
    <source>
        <dbReference type="EMBL" id="MDT0379789.1"/>
    </source>
</evidence>
<feature type="domain" description="N-acetyltransferase" evidence="2">
    <location>
        <begin position="14"/>
        <end position="100"/>
    </location>
</feature>
<keyword evidence="3" id="KW-0808">Transferase</keyword>
<dbReference type="EC" id="2.3.1.-" evidence="3"/>
<evidence type="ECO:0000313" key="4">
    <source>
        <dbReference type="Proteomes" id="UP001183414"/>
    </source>
</evidence>
<dbReference type="InterPro" id="IPR016181">
    <property type="entry name" value="Acyl_CoA_acyltransferase"/>
</dbReference>
<feature type="domain" description="N-acetyltransferase" evidence="1">
    <location>
        <begin position="1"/>
        <end position="106"/>
    </location>
</feature>
<keyword evidence="4" id="KW-1185">Reference proteome</keyword>
<dbReference type="Pfam" id="PF14542">
    <property type="entry name" value="Acetyltransf_CG"/>
    <property type="match status" value="1"/>
</dbReference>
<dbReference type="PROSITE" id="PS51729">
    <property type="entry name" value="GNAT_YJDJ"/>
    <property type="match status" value="1"/>
</dbReference>
<dbReference type="PANTHER" id="PTHR31435:SF10">
    <property type="entry name" value="BSR4717 PROTEIN"/>
    <property type="match status" value="1"/>
</dbReference>
<dbReference type="InterPro" id="IPR045057">
    <property type="entry name" value="Gcn5-rel_NAT"/>
</dbReference>
<reference evidence="4" key="1">
    <citation type="submission" date="2023-07" db="EMBL/GenBank/DDBJ databases">
        <title>30 novel species of actinomycetes from the DSMZ collection.</title>
        <authorList>
            <person name="Nouioui I."/>
        </authorList>
    </citation>
    <scope>NUCLEOTIDE SEQUENCE [LARGE SCALE GENOMIC DNA]</scope>
    <source>
        <strain evidence="4">DSM 42041</strain>
    </source>
</reference>
<protein>
    <submittedName>
        <fullName evidence="3">GNAT family N-acetyltransferase</fullName>
        <ecNumber evidence="3">2.3.1.-</ecNumber>
    </submittedName>
</protein>
<dbReference type="InterPro" id="IPR000182">
    <property type="entry name" value="GNAT_dom"/>
</dbReference>
<dbReference type="SUPFAM" id="SSF55729">
    <property type="entry name" value="Acyl-CoA N-acyltransferases (Nat)"/>
    <property type="match status" value="1"/>
</dbReference>
<evidence type="ECO:0000259" key="1">
    <source>
        <dbReference type="PROSITE" id="PS51186"/>
    </source>
</evidence>
<dbReference type="RefSeq" id="WP_311673575.1">
    <property type="nucleotide sequence ID" value="NZ_JAVREQ010000010.1"/>
</dbReference>
<comment type="caution">
    <text evidence="3">The sequence shown here is derived from an EMBL/GenBank/DDBJ whole genome shotgun (WGS) entry which is preliminary data.</text>
</comment>
<proteinExistence type="predicted"/>
<name>A0ABU2NSQ6_9ACTN</name>
<dbReference type="PANTHER" id="PTHR31435">
    <property type="entry name" value="PROTEIN NATD1"/>
    <property type="match status" value="1"/>
</dbReference>
<dbReference type="Gene3D" id="3.40.630.30">
    <property type="match status" value="1"/>
</dbReference>
<gene>
    <name evidence="3" type="ORF">RM572_13570</name>
</gene>
<dbReference type="InterPro" id="IPR031165">
    <property type="entry name" value="GNAT_YJDJ"/>
</dbReference>
<dbReference type="PROSITE" id="PS51186">
    <property type="entry name" value="GNAT"/>
    <property type="match status" value="1"/>
</dbReference>
<dbReference type="GO" id="GO:0016746">
    <property type="term" value="F:acyltransferase activity"/>
    <property type="evidence" value="ECO:0007669"/>
    <property type="project" value="UniProtKB-KW"/>
</dbReference>
<organism evidence="3 4">
    <name type="scientific">Streptomyces hazeniae</name>
    <dbReference type="NCBI Taxonomy" id="3075538"/>
    <lineage>
        <taxon>Bacteria</taxon>
        <taxon>Bacillati</taxon>
        <taxon>Actinomycetota</taxon>
        <taxon>Actinomycetes</taxon>
        <taxon>Kitasatosporales</taxon>
        <taxon>Streptomycetaceae</taxon>
        <taxon>Streptomyces</taxon>
    </lineage>
</organism>